<evidence type="ECO:0000313" key="1">
    <source>
        <dbReference type="EMBL" id="VUC24699.1"/>
    </source>
</evidence>
<proteinExistence type="predicted"/>
<organism evidence="1 2">
    <name type="scientific">Bionectria ochroleuca</name>
    <name type="common">Gliocladium roseum</name>
    <dbReference type="NCBI Taxonomy" id="29856"/>
    <lineage>
        <taxon>Eukaryota</taxon>
        <taxon>Fungi</taxon>
        <taxon>Dikarya</taxon>
        <taxon>Ascomycota</taxon>
        <taxon>Pezizomycotina</taxon>
        <taxon>Sordariomycetes</taxon>
        <taxon>Hypocreomycetidae</taxon>
        <taxon>Hypocreales</taxon>
        <taxon>Bionectriaceae</taxon>
        <taxon>Clonostachys</taxon>
    </lineage>
</organism>
<accession>A0ABY6U1T7</accession>
<reference evidence="1 2" key="1">
    <citation type="submission" date="2019-06" db="EMBL/GenBank/DDBJ databases">
        <authorList>
            <person name="Broberg M."/>
        </authorList>
    </citation>
    <scope>NUCLEOTIDE SEQUENCE [LARGE SCALE GENOMIC DNA]</scope>
</reference>
<protein>
    <submittedName>
        <fullName evidence="1">Uncharacterized protein</fullName>
    </submittedName>
</protein>
<dbReference type="Proteomes" id="UP000766486">
    <property type="component" value="Unassembled WGS sequence"/>
</dbReference>
<evidence type="ECO:0000313" key="2">
    <source>
        <dbReference type="Proteomes" id="UP000766486"/>
    </source>
</evidence>
<comment type="caution">
    <text evidence="1">The sequence shown here is derived from an EMBL/GenBank/DDBJ whole genome shotgun (WGS) entry which is preliminary data.</text>
</comment>
<keyword evidence="2" id="KW-1185">Reference proteome</keyword>
<dbReference type="EMBL" id="CABFNS010000723">
    <property type="protein sequence ID" value="VUC24699.1"/>
    <property type="molecule type" value="Genomic_DNA"/>
</dbReference>
<sequence length="787" mass="88850">MDDINQLTPQGNEQLDKLVRKISSGQERVTLSHLMKPRGCAENTAIPDAIHSRLSKAWPSSSMLLLVPKKKHETKGYRCFTASRFTEVLMRMRIQARKDGKRLPLIQSPRGEDEKVDEVVIVVEIDPELSSEFAVLMVLLGERAGDLHFNEEANSQWKMHIITISNESFDSRLQRVFVRRDSTGSQWCFPLQNTYALQWSRHETCGDTSLRELHSSSKGTISCRLVEEVNGAKVPITKRVMRLIRSSNARRIMVLCFRPWARIARLTDELDALQPKILYKFYMEDEWAKGSTYSVLREQASELERMKDISQVVHVVCLLGGSSDTLARSIGTMHGWSMILVLGNVVEERFIDMHLNQAVVVIPKLPCVKEQLDQLSWARRINTTATVIIAAKNSQRLYEHWGNTNIDKAVSKLLFPIPEYADRLMKIENNEMASFVCAVIALDAITGIHAPTVIQMMTLRHDAMTATIESLRYQGIVNKTNGKSALAPMRLRLPPRMGNEHESHLLFFRLLAALGHNYKLALMVSNSLSDEEDSRNLTIIVACALSIGFDHLMDTDELDATARTQRGLESMVELLTGPFKMLASTGTVWLKLALMHKAVWADQNLERCLAGVEHLPASFQICITRDDHKSIIDIPSGGILMLLQSVEDIAGMIESTTGLTCKPHLIWNTAGSDKTLRIVQRRMLDAYILDIVLSRPRTTPNTVYGERCQRQLMLRHQYMKNMTVSAGRALPAEAPDMMFGITTNILRSSGSALHIDELVLIPPDVLLEWHNEHHGRDKPLFDGLISR</sequence>
<name>A0ABY6U1T7_BIOOC</name>
<gene>
    <name evidence="1" type="ORF">CLO192961_LOCUS149331</name>
</gene>